<keyword evidence="2" id="KW-1133">Transmembrane helix</keyword>
<name>A0A1Y2GYG5_9FUNG</name>
<keyword evidence="4" id="KW-1185">Reference proteome</keyword>
<reference evidence="3 4" key="1">
    <citation type="submission" date="2016-07" db="EMBL/GenBank/DDBJ databases">
        <title>Pervasive Adenine N6-methylation of Active Genes in Fungi.</title>
        <authorList>
            <consortium name="DOE Joint Genome Institute"/>
            <person name="Mondo S.J."/>
            <person name="Dannebaum R.O."/>
            <person name="Kuo R.C."/>
            <person name="Labutti K."/>
            <person name="Haridas S."/>
            <person name="Kuo A."/>
            <person name="Salamov A."/>
            <person name="Ahrendt S.R."/>
            <person name="Lipzen A."/>
            <person name="Sullivan W."/>
            <person name="Andreopoulos W.B."/>
            <person name="Clum A."/>
            <person name="Lindquist E."/>
            <person name="Daum C."/>
            <person name="Ramamoorthy G.K."/>
            <person name="Gryganskyi A."/>
            <person name="Culley D."/>
            <person name="Magnuson J.K."/>
            <person name="James T.Y."/>
            <person name="O'Malley M.A."/>
            <person name="Stajich J.E."/>
            <person name="Spatafora J.W."/>
            <person name="Visel A."/>
            <person name="Grigoriev I.V."/>
        </authorList>
    </citation>
    <scope>NUCLEOTIDE SEQUENCE [LARGE SCALE GENOMIC DNA]</scope>
    <source>
        <strain evidence="3 4">NRRL 3116</strain>
    </source>
</reference>
<dbReference type="RefSeq" id="XP_021885077.1">
    <property type="nucleotide sequence ID" value="XM_022026324.1"/>
</dbReference>
<dbReference type="InParanoid" id="A0A1Y2GYG5"/>
<comment type="caution">
    <text evidence="3">The sequence shown here is derived from an EMBL/GenBank/DDBJ whole genome shotgun (WGS) entry which is preliminary data.</text>
</comment>
<protein>
    <submittedName>
        <fullName evidence="3">Uncharacterized protein</fullName>
    </submittedName>
</protein>
<feature type="region of interest" description="Disordered" evidence="1">
    <location>
        <begin position="33"/>
        <end position="53"/>
    </location>
</feature>
<accession>A0A1Y2GYG5</accession>
<gene>
    <name evidence="3" type="ORF">BCR41DRAFT_367701</name>
</gene>
<organism evidence="3 4">
    <name type="scientific">Lobosporangium transversale</name>
    <dbReference type="NCBI Taxonomy" id="64571"/>
    <lineage>
        <taxon>Eukaryota</taxon>
        <taxon>Fungi</taxon>
        <taxon>Fungi incertae sedis</taxon>
        <taxon>Mucoromycota</taxon>
        <taxon>Mortierellomycotina</taxon>
        <taxon>Mortierellomycetes</taxon>
        <taxon>Mortierellales</taxon>
        <taxon>Mortierellaceae</taxon>
        <taxon>Lobosporangium</taxon>
    </lineage>
</organism>
<feature type="transmembrane region" description="Helical" evidence="2">
    <location>
        <begin position="169"/>
        <end position="188"/>
    </location>
</feature>
<evidence type="ECO:0000256" key="1">
    <source>
        <dbReference type="SAM" id="MobiDB-lite"/>
    </source>
</evidence>
<evidence type="ECO:0000256" key="2">
    <source>
        <dbReference type="SAM" id="Phobius"/>
    </source>
</evidence>
<dbReference type="GeneID" id="33568167"/>
<keyword evidence="2" id="KW-0812">Transmembrane</keyword>
<evidence type="ECO:0000313" key="3">
    <source>
        <dbReference type="EMBL" id="ORZ27350.1"/>
    </source>
</evidence>
<keyword evidence="2" id="KW-0472">Membrane</keyword>
<dbReference type="AlphaFoldDB" id="A0A1Y2GYG5"/>
<proteinExistence type="predicted"/>
<sequence>MPPKRLIIRFCIRKKDGCEESYKECQTLRLSADEQTAQDAPRGGGLTNAPRWPRNSLTVRRPIINEYKQPHLLKRWSNIFAWFAPVVDQNYWLMQRRGETHQTHVKCLSEEQAWRGKRETVMELDNGTLAVNSARLLAKKKRKNDGNNIKEGFKSPNCRSSNKGYQRPVYFFYLLLIFYWSLLSVQQARYLVYRALESDHCYFSLSPRSPRLSAPIKMKDCKPHKLLASYRAKPENALNKPEA</sequence>
<evidence type="ECO:0000313" key="4">
    <source>
        <dbReference type="Proteomes" id="UP000193648"/>
    </source>
</evidence>
<dbReference type="Proteomes" id="UP000193648">
    <property type="component" value="Unassembled WGS sequence"/>
</dbReference>
<dbReference type="EMBL" id="MCFF01000004">
    <property type="protein sequence ID" value="ORZ27350.1"/>
    <property type="molecule type" value="Genomic_DNA"/>
</dbReference>